<keyword evidence="4" id="KW-1185">Reference proteome</keyword>
<dbReference type="Pfam" id="PF24883">
    <property type="entry name" value="NPHP3_N"/>
    <property type="match status" value="1"/>
</dbReference>
<accession>A0A0C3BZX8</accession>
<dbReference type="HOGENOM" id="CLU_000288_6_10_1"/>
<reference evidence="4" key="2">
    <citation type="submission" date="2015-01" db="EMBL/GenBank/DDBJ databases">
        <title>Evolutionary Origins and Diversification of the Mycorrhizal Mutualists.</title>
        <authorList>
            <consortium name="DOE Joint Genome Institute"/>
            <consortium name="Mycorrhizal Genomics Consortium"/>
            <person name="Kohler A."/>
            <person name="Kuo A."/>
            <person name="Nagy L.G."/>
            <person name="Floudas D."/>
            <person name="Copeland A."/>
            <person name="Barry K.W."/>
            <person name="Cichocki N."/>
            <person name="Veneault-Fourrey C."/>
            <person name="LaButti K."/>
            <person name="Lindquist E.A."/>
            <person name="Lipzen A."/>
            <person name="Lundell T."/>
            <person name="Morin E."/>
            <person name="Murat C."/>
            <person name="Riley R."/>
            <person name="Ohm R."/>
            <person name="Sun H."/>
            <person name="Tunlid A."/>
            <person name="Henrissat B."/>
            <person name="Grigoriev I.V."/>
            <person name="Hibbett D.S."/>
            <person name="Martin F."/>
        </authorList>
    </citation>
    <scope>NUCLEOTIDE SEQUENCE [LARGE SCALE GENOMIC DNA]</scope>
    <source>
        <strain evidence="4">h7</strain>
    </source>
</reference>
<organism evidence="3 4">
    <name type="scientific">Hebeloma cylindrosporum</name>
    <dbReference type="NCBI Taxonomy" id="76867"/>
    <lineage>
        <taxon>Eukaryota</taxon>
        <taxon>Fungi</taxon>
        <taxon>Dikarya</taxon>
        <taxon>Basidiomycota</taxon>
        <taxon>Agaricomycotina</taxon>
        <taxon>Agaricomycetes</taxon>
        <taxon>Agaricomycetidae</taxon>
        <taxon>Agaricales</taxon>
        <taxon>Agaricineae</taxon>
        <taxon>Hymenogastraceae</taxon>
        <taxon>Hebeloma</taxon>
    </lineage>
</organism>
<name>A0A0C3BZX8_HEBCY</name>
<evidence type="ECO:0000313" key="4">
    <source>
        <dbReference type="Proteomes" id="UP000053424"/>
    </source>
</evidence>
<dbReference type="Proteomes" id="UP000053424">
    <property type="component" value="Unassembled WGS sequence"/>
</dbReference>
<protein>
    <recommendedName>
        <fullName evidence="2">Nephrocystin 3-like N-terminal domain-containing protein</fullName>
    </recommendedName>
</protein>
<dbReference type="OrthoDB" id="5967843at2759"/>
<reference evidence="3 4" key="1">
    <citation type="submission" date="2014-04" db="EMBL/GenBank/DDBJ databases">
        <authorList>
            <consortium name="DOE Joint Genome Institute"/>
            <person name="Kuo A."/>
            <person name="Gay G."/>
            <person name="Dore J."/>
            <person name="Kohler A."/>
            <person name="Nagy L.G."/>
            <person name="Floudas D."/>
            <person name="Copeland A."/>
            <person name="Barry K.W."/>
            <person name="Cichocki N."/>
            <person name="Veneault-Fourrey C."/>
            <person name="LaButti K."/>
            <person name="Lindquist E.A."/>
            <person name="Lipzen A."/>
            <person name="Lundell T."/>
            <person name="Morin E."/>
            <person name="Murat C."/>
            <person name="Sun H."/>
            <person name="Tunlid A."/>
            <person name="Henrissat B."/>
            <person name="Grigoriev I.V."/>
            <person name="Hibbett D.S."/>
            <person name="Martin F."/>
            <person name="Nordberg H.P."/>
            <person name="Cantor M.N."/>
            <person name="Hua S.X."/>
        </authorList>
    </citation>
    <scope>NUCLEOTIDE SEQUENCE [LARGE SCALE GENOMIC DNA]</scope>
    <source>
        <strain evidence="4">h7</strain>
    </source>
</reference>
<evidence type="ECO:0000313" key="3">
    <source>
        <dbReference type="EMBL" id="KIM37001.1"/>
    </source>
</evidence>
<dbReference type="AlphaFoldDB" id="A0A0C3BZX8"/>
<feature type="domain" description="Nephrocystin 3-like N-terminal" evidence="2">
    <location>
        <begin position="89"/>
        <end position="250"/>
    </location>
</feature>
<proteinExistence type="predicted"/>
<dbReference type="SUPFAM" id="SSF52540">
    <property type="entry name" value="P-loop containing nucleoside triphosphate hydrolases"/>
    <property type="match status" value="1"/>
</dbReference>
<sequence length="678" mass="77070">MHKLGSDPTNLSTSGMSLFANARNTSISGGSFVTVSMGGVNVQQHPTTLQRGLDLLNEHIASGAIHDSAERYDPPKCLPRTREAILRKIMDWVERCPENKGLFLWLYGPAGAGKSAIAQTIAERCEELGLLAASFFFSRTAAGRNDISRLVSTIVYSLIRTIPEIRDHVLTLLGNDPQILSRAASSQMRMLVIDPLNMVSPAILAHRPRFIIIDGLDECGNSDSQREILKFLASANDRLNAQLLFLIASRPEPIIRLTLNSDIFNSTMFTIALDDSYQTDLDLHQYLQTHFQEIKAMHPMRQHIPTSWPSHEDINTLIYKANGQFIYAATVVRYVQSPRHRPEDQLASILALRSDKDAPFSGVDSLYLQILSSVNKEVLDKVLEILACLVFIRGDGHDYIKGSARMLEDFLCYKRGDLDILMSNFHSLIYFPPSEKLRRPIRVHHASFCDFLVDRGRSHEFFLDAQTREATLVYRWILYMEKFHEQQKWSLAKMAQWMDMEFRHISHSACTPQLTDVLSYFNFFDILKGNDQWKQSLRYVPGFIYWLYENRSSGGLSLKAFTCQLQHFDEYILHALCSLSLPLQKCLPAAISLPSFYGQGDNAFQMILIIDSLTSLDISPLFYGQADPPKRDTTFLKMLQFINEFFRDSSRSGSFCVTESSYSNLALYCAKVVFDPAW</sequence>
<dbReference type="InterPro" id="IPR056884">
    <property type="entry name" value="NPHP3-like_N"/>
</dbReference>
<dbReference type="PANTHER" id="PTHR10039">
    <property type="entry name" value="AMELOGENIN"/>
    <property type="match status" value="1"/>
</dbReference>
<evidence type="ECO:0000256" key="1">
    <source>
        <dbReference type="ARBA" id="ARBA00022737"/>
    </source>
</evidence>
<dbReference type="EMBL" id="KN831800">
    <property type="protein sequence ID" value="KIM37001.1"/>
    <property type="molecule type" value="Genomic_DNA"/>
</dbReference>
<keyword evidence="1" id="KW-0677">Repeat</keyword>
<dbReference type="PANTHER" id="PTHR10039:SF17">
    <property type="entry name" value="FUNGAL STAND N-TERMINAL GOODBYE DOMAIN-CONTAINING PROTEIN-RELATED"/>
    <property type="match status" value="1"/>
</dbReference>
<evidence type="ECO:0000259" key="2">
    <source>
        <dbReference type="Pfam" id="PF24883"/>
    </source>
</evidence>
<gene>
    <name evidence="3" type="ORF">M413DRAFT_31172</name>
</gene>
<dbReference type="InterPro" id="IPR027417">
    <property type="entry name" value="P-loop_NTPase"/>
</dbReference>
<dbReference type="Gene3D" id="3.40.50.300">
    <property type="entry name" value="P-loop containing nucleotide triphosphate hydrolases"/>
    <property type="match status" value="1"/>
</dbReference>